<feature type="transmembrane region" description="Helical" evidence="2">
    <location>
        <begin position="240"/>
        <end position="258"/>
    </location>
</feature>
<keyword evidence="2" id="KW-1133">Transmembrane helix</keyword>
<evidence type="ECO:0000313" key="4">
    <source>
        <dbReference type="EMBL" id="RSJ91167.1"/>
    </source>
</evidence>
<keyword evidence="2" id="KW-0812">Transmembrane</keyword>
<evidence type="ECO:0000313" key="5">
    <source>
        <dbReference type="Proteomes" id="UP000270868"/>
    </source>
</evidence>
<gene>
    <name evidence="4" type="ORF">D8792_03990</name>
</gene>
<dbReference type="Pfam" id="PF02517">
    <property type="entry name" value="Rce1-like"/>
    <property type="match status" value="1"/>
</dbReference>
<evidence type="ECO:0000256" key="2">
    <source>
        <dbReference type="SAM" id="Phobius"/>
    </source>
</evidence>
<protein>
    <submittedName>
        <fullName evidence="4">CAAX amino terminal protease self-immunity</fullName>
    </submittedName>
</protein>
<sequence length="262" mass="30706">MNLPVMEGKRMTILSKIRPSQPLKELKWFDILVITLLMFGQFIYRSTELYLASFSTTATTAATETVSNTASEGAAFSSNFNLQLLMLVLTILYLLLRRFDFKQLPIRLTWSVLLWTPLIFIVVGFFGDIVMTLSSEYNYFDPTLWAYIDLLEIFRKFAELTPMTILYGLLNGFYEEFFFLGLMTSVKDKYKWWALAYSTIIRISFHTYQGMLWALVIGVVYGLFYYFLYKYKVKNLLPFFLMHALADMFGSSLMYVLINWRS</sequence>
<dbReference type="GO" id="GO:0080120">
    <property type="term" value="P:CAAX-box protein maturation"/>
    <property type="evidence" value="ECO:0007669"/>
    <property type="project" value="UniProtKB-ARBA"/>
</dbReference>
<name>A0A3R9MVE3_STRCR</name>
<feature type="transmembrane region" description="Helical" evidence="2">
    <location>
        <begin position="165"/>
        <end position="186"/>
    </location>
</feature>
<dbReference type="InterPro" id="IPR003675">
    <property type="entry name" value="Rce1/LyrA-like_dom"/>
</dbReference>
<feature type="domain" description="CAAX prenyl protease 2/Lysostaphin resistance protein A-like" evidence="3">
    <location>
        <begin position="160"/>
        <end position="248"/>
    </location>
</feature>
<dbReference type="AlphaFoldDB" id="A0A3R9MVE3"/>
<feature type="transmembrane region" description="Helical" evidence="2">
    <location>
        <begin position="108"/>
        <end position="127"/>
    </location>
</feature>
<evidence type="ECO:0000256" key="1">
    <source>
        <dbReference type="ARBA" id="ARBA00009067"/>
    </source>
</evidence>
<organism evidence="4 5">
    <name type="scientific">Streptococcus cristatus</name>
    <dbReference type="NCBI Taxonomy" id="45634"/>
    <lineage>
        <taxon>Bacteria</taxon>
        <taxon>Bacillati</taxon>
        <taxon>Bacillota</taxon>
        <taxon>Bacilli</taxon>
        <taxon>Lactobacillales</taxon>
        <taxon>Streptococcaceae</taxon>
        <taxon>Streptococcus</taxon>
    </lineage>
</organism>
<reference evidence="4 5" key="1">
    <citation type="submission" date="2018-11" db="EMBL/GenBank/DDBJ databases">
        <title>Species Designations Belie Phenotypic and Genotypic Heterogeneity in Oral Streptococci.</title>
        <authorList>
            <person name="Velsko I."/>
        </authorList>
    </citation>
    <scope>NUCLEOTIDE SEQUENCE [LARGE SCALE GENOMIC DNA]</scope>
    <source>
        <strain evidence="4 5">A52</strain>
    </source>
</reference>
<dbReference type="EMBL" id="RJPS01000003">
    <property type="protein sequence ID" value="RSJ91167.1"/>
    <property type="molecule type" value="Genomic_DNA"/>
</dbReference>
<accession>A0A3R9MVE3</accession>
<dbReference type="GO" id="GO:0006508">
    <property type="term" value="P:proteolysis"/>
    <property type="evidence" value="ECO:0007669"/>
    <property type="project" value="UniProtKB-KW"/>
</dbReference>
<dbReference type="GO" id="GO:0004175">
    <property type="term" value="F:endopeptidase activity"/>
    <property type="evidence" value="ECO:0007669"/>
    <property type="project" value="UniProtKB-ARBA"/>
</dbReference>
<comment type="similarity">
    <text evidence="1">Belongs to the UPF0177 family.</text>
</comment>
<feature type="transmembrane region" description="Helical" evidence="2">
    <location>
        <begin position="207"/>
        <end position="228"/>
    </location>
</feature>
<comment type="caution">
    <text evidence="4">The sequence shown here is derived from an EMBL/GenBank/DDBJ whole genome shotgun (WGS) entry which is preliminary data.</text>
</comment>
<feature type="transmembrane region" description="Helical" evidence="2">
    <location>
        <begin position="26"/>
        <end position="44"/>
    </location>
</feature>
<keyword evidence="2" id="KW-0472">Membrane</keyword>
<evidence type="ECO:0000259" key="3">
    <source>
        <dbReference type="Pfam" id="PF02517"/>
    </source>
</evidence>
<proteinExistence type="inferred from homology"/>
<dbReference type="Proteomes" id="UP000270868">
    <property type="component" value="Unassembled WGS sequence"/>
</dbReference>
<keyword evidence="4" id="KW-0378">Hydrolase</keyword>
<keyword evidence="4" id="KW-0645">Protease</keyword>
<feature type="transmembrane region" description="Helical" evidence="2">
    <location>
        <begin position="80"/>
        <end position="96"/>
    </location>
</feature>